<dbReference type="AlphaFoldDB" id="A0A1Y5FJR2"/>
<evidence type="ECO:0000259" key="2">
    <source>
        <dbReference type="Pfam" id="PF04773"/>
    </source>
</evidence>
<gene>
    <name evidence="3" type="ORF">A9Q84_00085</name>
</gene>
<dbReference type="InterPro" id="IPR006860">
    <property type="entry name" value="FecR"/>
</dbReference>
<feature type="domain" description="FecR protein" evidence="2">
    <location>
        <begin position="72"/>
        <end position="165"/>
    </location>
</feature>
<dbReference type="EMBL" id="MAAO01000001">
    <property type="protein sequence ID" value="OUS00283.1"/>
    <property type="molecule type" value="Genomic_DNA"/>
</dbReference>
<feature type="transmembrane region" description="Helical" evidence="1">
    <location>
        <begin position="16"/>
        <end position="37"/>
    </location>
</feature>
<dbReference type="PANTHER" id="PTHR38731">
    <property type="entry name" value="LIPL45-RELATED LIPOPROTEIN-RELATED"/>
    <property type="match status" value="1"/>
</dbReference>
<sequence>MNSENKRKYKEEFFHMLNYILTIFVILLVNFSTHASWGEVVKLRGKSTILLPHKLKARNLKKGDLVVEDSSIVTQKKTFVQIKMSDGSKVTIGPSSKMVLSIENKNASLFSLLKGKLRIKAKRKDKKHLFIKTRTASLGVRGTDFVVNYTPKSNRTSILTFEGNVAIAKDSTQIITSEKKEVKKKIIEDLDKLLDEKVIHVKKSDFTSIGLKESKPIAPVKINPTQFILLRKDESLGTIKQRVDLKQLREERKILLSEIKAKNLGEHDLIHGGLISQDDGIYVPPKDIEAKERVGKITSNGKFIAPKGLKLDSALGFVAKNSQDEESKQRAIEINESLGKQVISDPDDPRYNRYFNIE</sequence>
<organism evidence="3 4">
    <name type="scientific">Halobacteriovorax marinus</name>
    <dbReference type="NCBI Taxonomy" id="97084"/>
    <lineage>
        <taxon>Bacteria</taxon>
        <taxon>Pseudomonadati</taxon>
        <taxon>Bdellovibrionota</taxon>
        <taxon>Bacteriovoracia</taxon>
        <taxon>Bacteriovoracales</taxon>
        <taxon>Halobacteriovoraceae</taxon>
        <taxon>Halobacteriovorax</taxon>
    </lineage>
</organism>
<evidence type="ECO:0000313" key="4">
    <source>
        <dbReference type="Proteomes" id="UP000196531"/>
    </source>
</evidence>
<dbReference type="Pfam" id="PF04773">
    <property type="entry name" value="FecR"/>
    <property type="match status" value="1"/>
</dbReference>
<accession>A0A1Y5FJR2</accession>
<dbReference type="Proteomes" id="UP000196531">
    <property type="component" value="Unassembled WGS sequence"/>
</dbReference>
<dbReference type="PANTHER" id="PTHR38731:SF1">
    <property type="entry name" value="FECR PROTEIN DOMAIN-CONTAINING PROTEIN"/>
    <property type="match status" value="1"/>
</dbReference>
<keyword evidence="1" id="KW-0812">Transmembrane</keyword>
<dbReference type="Gene3D" id="2.60.120.1440">
    <property type="match status" value="1"/>
</dbReference>
<reference evidence="4" key="1">
    <citation type="journal article" date="2017" name="Proc. Natl. Acad. Sci. U.S.A.">
        <title>Simulation of Deepwater Horizon oil plume reveals substrate specialization within a complex community of hydrocarbon-degraders.</title>
        <authorList>
            <person name="Hu P."/>
            <person name="Dubinsky E.A."/>
            <person name="Probst A.J."/>
            <person name="Wang J."/>
            <person name="Sieber C.M.K."/>
            <person name="Tom L.M."/>
            <person name="Gardinali P."/>
            <person name="Banfield J.F."/>
            <person name="Atlas R.M."/>
            <person name="Andersen G.L."/>
        </authorList>
    </citation>
    <scope>NUCLEOTIDE SEQUENCE [LARGE SCALE GENOMIC DNA]</scope>
</reference>
<keyword evidence="1" id="KW-1133">Transmembrane helix</keyword>
<keyword evidence="1" id="KW-0472">Membrane</keyword>
<proteinExistence type="predicted"/>
<protein>
    <recommendedName>
        <fullName evidence="2">FecR protein domain-containing protein</fullName>
    </recommendedName>
</protein>
<comment type="caution">
    <text evidence="3">The sequence shown here is derived from an EMBL/GenBank/DDBJ whole genome shotgun (WGS) entry which is preliminary data.</text>
</comment>
<name>A0A1Y5FJR2_9BACT</name>
<evidence type="ECO:0000313" key="3">
    <source>
        <dbReference type="EMBL" id="OUS00283.1"/>
    </source>
</evidence>
<evidence type="ECO:0000256" key="1">
    <source>
        <dbReference type="SAM" id="Phobius"/>
    </source>
</evidence>